<dbReference type="Pfam" id="PF00717">
    <property type="entry name" value="Peptidase_S24"/>
    <property type="match status" value="1"/>
</dbReference>
<dbReference type="InterPro" id="IPR050077">
    <property type="entry name" value="LexA_repressor"/>
</dbReference>
<keyword evidence="3" id="KW-1185">Reference proteome</keyword>
<dbReference type="SUPFAM" id="SSF51306">
    <property type="entry name" value="LexA/Signal peptidase"/>
    <property type="match status" value="1"/>
</dbReference>
<dbReference type="InterPro" id="IPR015927">
    <property type="entry name" value="Peptidase_S24_S26A/B/C"/>
</dbReference>
<evidence type="ECO:0000313" key="2">
    <source>
        <dbReference type="EMBL" id="MBC3792644.1"/>
    </source>
</evidence>
<dbReference type="InterPro" id="IPR039418">
    <property type="entry name" value="LexA-like"/>
</dbReference>
<dbReference type="InterPro" id="IPR036286">
    <property type="entry name" value="LexA/Signal_pep-like_sf"/>
</dbReference>
<dbReference type="NCBIfam" id="NF007621">
    <property type="entry name" value="PRK10276.1"/>
    <property type="match status" value="1"/>
</dbReference>
<dbReference type="CDD" id="cd06529">
    <property type="entry name" value="S24_LexA-like"/>
    <property type="match status" value="1"/>
</dbReference>
<proteinExistence type="predicted"/>
<dbReference type="Gene3D" id="2.10.109.10">
    <property type="entry name" value="Umud Fragment, subunit A"/>
    <property type="match status" value="1"/>
</dbReference>
<accession>A0ABR6W7U8</accession>
<dbReference type="EMBL" id="VFIA01000018">
    <property type="protein sequence ID" value="MBC3792644.1"/>
    <property type="molecule type" value="Genomic_DNA"/>
</dbReference>
<reference evidence="2 3" key="1">
    <citation type="submission" date="2019-06" db="EMBL/GenBank/DDBJ databases">
        <title>Spirosoma utsteinense sp. nov. isolated from Antarctic ice-free soils.</title>
        <authorList>
            <person name="Tahon G."/>
        </authorList>
    </citation>
    <scope>NUCLEOTIDE SEQUENCE [LARGE SCALE GENOMIC DNA]</scope>
    <source>
        <strain evidence="2 3">LMG 31447</strain>
    </source>
</reference>
<evidence type="ECO:0000313" key="3">
    <source>
        <dbReference type="Proteomes" id="UP000700732"/>
    </source>
</evidence>
<gene>
    <name evidence="2" type="ORF">FH603_3158</name>
</gene>
<dbReference type="Proteomes" id="UP000700732">
    <property type="component" value="Unassembled WGS sequence"/>
</dbReference>
<feature type="domain" description="Peptidase S24/S26A/S26B/S26C" evidence="1">
    <location>
        <begin position="25"/>
        <end position="142"/>
    </location>
</feature>
<organism evidence="2 3">
    <name type="scientific">Spirosoma utsteinense</name>
    <dbReference type="NCBI Taxonomy" id="2585773"/>
    <lineage>
        <taxon>Bacteria</taxon>
        <taxon>Pseudomonadati</taxon>
        <taxon>Bacteroidota</taxon>
        <taxon>Cytophagia</taxon>
        <taxon>Cytophagales</taxon>
        <taxon>Cytophagaceae</taxon>
        <taxon>Spirosoma</taxon>
    </lineage>
</organism>
<name>A0ABR6W7U8_9BACT</name>
<comment type="caution">
    <text evidence="2">The sequence shown here is derived from an EMBL/GenBank/DDBJ whole genome shotgun (WGS) entry which is preliminary data.</text>
</comment>
<dbReference type="PANTHER" id="PTHR33516:SF2">
    <property type="entry name" value="LEXA REPRESSOR-RELATED"/>
    <property type="match status" value="1"/>
</dbReference>
<dbReference type="PANTHER" id="PTHR33516">
    <property type="entry name" value="LEXA REPRESSOR"/>
    <property type="match status" value="1"/>
</dbReference>
<dbReference type="RefSeq" id="WP_186738407.1">
    <property type="nucleotide sequence ID" value="NZ_VFIA01000018.1"/>
</dbReference>
<evidence type="ECO:0000259" key="1">
    <source>
        <dbReference type="Pfam" id="PF00717"/>
    </source>
</evidence>
<protein>
    <submittedName>
        <fullName evidence="2">DNA polymerase V</fullName>
    </submittedName>
</protein>
<sequence>MIEAIDAIPLENIYRIDPSDRTPIPLYSSGVQAGFPSPAENHIERRLNLQDLCVPNIETSYFVKATGESMIGDYIFPGSILVVDSAVPVQTGSVIVAWVNGECCVKRFVRQGKQIMLESSNERYLPIYVHLQQDQFLVLGVVTYVVSKPPRYVRPR</sequence>